<dbReference type="Pfam" id="PF00561">
    <property type="entry name" value="Abhydrolase_1"/>
    <property type="match status" value="1"/>
</dbReference>
<dbReference type="InterPro" id="IPR051321">
    <property type="entry name" value="PHA/PHB_synthase"/>
</dbReference>
<dbReference type="Gene3D" id="3.40.50.1820">
    <property type="entry name" value="alpha/beta hydrolase"/>
    <property type="match status" value="1"/>
</dbReference>
<evidence type="ECO:0000259" key="1">
    <source>
        <dbReference type="Pfam" id="PF00561"/>
    </source>
</evidence>
<gene>
    <name evidence="2" type="ORF">CVV64_07635</name>
</gene>
<dbReference type="Proteomes" id="UP000233256">
    <property type="component" value="Unassembled WGS sequence"/>
</dbReference>
<feature type="domain" description="AB hydrolase-1" evidence="1">
    <location>
        <begin position="61"/>
        <end position="331"/>
    </location>
</feature>
<accession>A0A2N1PQX3</accession>
<protein>
    <recommendedName>
        <fullName evidence="1">AB hydrolase-1 domain-containing protein</fullName>
    </recommendedName>
</protein>
<dbReference type="SUPFAM" id="SSF53474">
    <property type="entry name" value="alpha/beta-Hydrolases"/>
    <property type="match status" value="1"/>
</dbReference>
<reference evidence="2 3" key="1">
    <citation type="journal article" date="2017" name="ISME J.">
        <title>Potential for microbial H2 and metal transformations associated with novel bacteria and archaea in deep terrestrial subsurface sediments.</title>
        <authorList>
            <person name="Hernsdorf A.W."/>
            <person name="Amano Y."/>
            <person name="Miyakawa K."/>
            <person name="Ise K."/>
            <person name="Suzuki Y."/>
            <person name="Anantharaman K."/>
            <person name="Probst A."/>
            <person name="Burstein D."/>
            <person name="Thomas B.C."/>
            <person name="Banfield J.F."/>
        </authorList>
    </citation>
    <scope>NUCLEOTIDE SEQUENCE [LARGE SCALE GENOMIC DNA]</scope>
    <source>
        <strain evidence="2">HGW-Wallbacteria-1</strain>
    </source>
</reference>
<evidence type="ECO:0000313" key="3">
    <source>
        <dbReference type="Proteomes" id="UP000233256"/>
    </source>
</evidence>
<organism evidence="2 3">
    <name type="scientific">Candidatus Wallbacteria bacterium HGW-Wallbacteria-1</name>
    <dbReference type="NCBI Taxonomy" id="2013854"/>
    <lineage>
        <taxon>Bacteria</taxon>
        <taxon>Candidatus Walliibacteriota</taxon>
    </lineage>
</organism>
<dbReference type="PANTHER" id="PTHR36837:SF4">
    <property type="entry name" value="BLR0908 PROTEIN"/>
    <property type="match status" value="1"/>
</dbReference>
<sequence>MVDKIRNEYVEMVVKSTCKMYTEEDRRKLGMEPTPKEAVYSQGTWTLYRYCGCEKSDFDPVLVIPSLINRPYIMDLLPGHSLIESLTSAGLDVFLLDWGFPDPSTGHLGLPHYVGTYIHRALRQVRKISGSSKVQLMGQCLGGTMAAIYASHPEFSKGLSSLALLTTPVNFEDSGLLAQWTANSDFDIVRMTEGVGPVVPAEFFHSSFPLLDVGKSLGKYRTLLESFEIPKFTGIWQALDIWATDNVPFGLQAFRDLISLFYQKNLFCRHEFPLQGRLVGHSSISVPTLSVAAAEDHVFTVSAAEHISESRAALDGKLEYHVIPAGHVTLIAAHPVRSQTFEIFRNFLRANRN</sequence>
<dbReference type="EMBL" id="PGXC01000004">
    <property type="protein sequence ID" value="PKK90741.1"/>
    <property type="molecule type" value="Genomic_DNA"/>
</dbReference>
<evidence type="ECO:0000313" key="2">
    <source>
        <dbReference type="EMBL" id="PKK90741.1"/>
    </source>
</evidence>
<dbReference type="InterPro" id="IPR000073">
    <property type="entry name" value="AB_hydrolase_1"/>
</dbReference>
<comment type="caution">
    <text evidence="2">The sequence shown here is derived from an EMBL/GenBank/DDBJ whole genome shotgun (WGS) entry which is preliminary data.</text>
</comment>
<dbReference type="InterPro" id="IPR029058">
    <property type="entry name" value="AB_hydrolase_fold"/>
</dbReference>
<dbReference type="AlphaFoldDB" id="A0A2N1PQX3"/>
<name>A0A2N1PQX3_9BACT</name>
<dbReference type="PANTHER" id="PTHR36837">
    <property type="entry name" value="POLY(3-HYDROXYALKANOATE) POLYMERASE SUBUNIT PHAC"/>
    <property type="match status" value="1"/>
</dbReference>
<proteinExistence type="predicted"/>